<evidence type="ECO:0000256" key="9">
    <source>
        <dbReference type="RuleBase" id="RU000682"/>
    </source>
</evidence>
<keyword evidence="2" id="KW-0217">Developmental protein</keyword>
<dbReference type="EMBL" id="JBBPFD010000196">
    <property type="protein sequence ID" value="KAK7879811.1"/>
    <property type="molecule type" value="Genomic_DNA"/>
</dbReference>
<dbReference type="InterPro" id="IPR020479">
    <property type="entry name" value="HD_metazoa"/>
</dbReference>
<comment type="caution">
    <text evidence="12">The sequence shown here is derived from an EMBL/GenBank/DDBJ whole genome shotgun (WGS) entry which is preliminary data.</text>
</comment>
<accession>A0AAW0MNF0</accession>
<evidence type="ECO:0000256" key="2">
    <source>
        <dbReference type="ARBA" id="ARBA00022473"/>
    </source>
</evidence>
<organism evidence="12 13">
    <name type="scientific">Mugilogobius chulae</name>
    <name type="common">yellowstripe goby</name>
    <dbReference type="NCBI Taxonomy" id="88201"/>
    <lineage>
        <taxon>Eukaryota</taxon>
        <taxon>Metazoa</taxon>
        <taxon>Chordata</taxon>
        <taxon>Craniata</taxon>
        <taxon>Vertebrata</taxon>
        <taxon>Euteleostomi</taxon>
        <taxon>Actinopterygii</taxon>
        <taxon>Neopterygii</taxon>
        <taxon>Teleostei</taxon>
        <taxon>Neoteleostei</taxon>
        <taxon>Acanthomorphata</taxon>
        <taxon>Gobiaria</taxon>
        <taxon>Gobiiformes</taxon>
        <taxon>Gobioidei</taxon>
        <taxon>Gobiidae</taxon>
        <taxon>Gobionellinae</taxon>
        <taxon>Mugilogobius</taxon>
    </lineage>
</organism>
<dbReference type="GO" id="GO:0000981">
    <property type="term" value="F:DNA-binding transcription factor activity, RNA polymerase II-specific"/>
    <property type="evidence" value="ECO:0007669"/>
    <property type="project" value="TreeGrafter"/>
</dbReference>
<dbReference type="PANTHER" id="PTHR24334:SF0">
    <property type="entry name" value="HOMEOBOX PROTEIN UNPLUGGED"/>
    <property type="match status" value="1"/>
</dbReference>
<evidence type="ECO:0000256" key="4">
    <source>
        <dbReference type="ARBA" id="ARBA00023125"/>
    </source>
</evidence>
<dbReference type="InterPro" id="IPR009057">
    <property type="entry name" value="Homeodomain-like_sf"/>
</dbReference>
<dbReference type="InterPro" id="IPR001356">
    <property type="entry name" value="HD"/>
</dbReference>
<evidence type="ECO:0000256" key="3">
    <source>
        <dbReference type="ARBA" id="ARBA00023015"/>
    </source>
</evidence>
<proteinExistence type="predicted"/>
<keyword evidence="7 8" id="KW-0539">Nucleus</keyword>
<dbReference type="Gene3D" id="1.10.10.60">
    <property type="entry name" value="Homeodomain-like"/>
    <property type="match status" value="1"/>
</dbReference>
<comment type="subcellular location">
    <subcellularLocation>
        <location evidence="1 8 9">Nucleus</location>
    </subcellularLocation>
</comment>
<keyword evidence="3" id="KW-0805">Transcription regulation</keyword>
<dbReference type="Proteomes" id="UP001460270">
    <property type="component" value="Unassembled WGS sequence"/>
</dbReference>
<keyword evidence="4 8" id="KW-0238">DNA-binding</keyword>
<feature type="DNA-binding region" description="Homeobox" evidence="8">
    <location>
        <begin position="67"/>
        <end position="126"/>
    </location>
</feature>
<name>A0AAW0MNF0_9GOBI</name>
<dbReference type="SUPFAM" id="SSF46689">
    <property type="entry name" value="Homeodomain-like"/>
    <property type="match status" value="1"/>
</dbReference>
<gene>
    <name evidence="12" type="ORF">WMY93_033517</name>
</gene>
<feature type="compositionally biased region" description="Basic and acidic residues" evidence="10">
    <location>
        <begin position="29"/>
        <end position="60"/>
    </location>
</feature>
<feature type="domain" description="Homeobox" evidence="11">
    <location>
        <begin position="65"/>
        <end position="125"/>
    </location>
</feature>
<evidence type="ECO:0000256" key="5">
    <source>
        <dbReference type="ARBA" id="ARBA00023155"/>
    </source>
</evidence>
<dbReference type="PRINTS" id="PR00024">
    <property type="entry name" value="HOMEOBOX"/>
</dbReference>
<dbReference type="GO" id="GO:0005634">
    <property type="term" value="C:nucleus"/>
    <property type="evidence" value="ECO:0007669"/>
    <property type="project" value="UniProtKB-SubCell"/>
</dbReference>
<evidence type="ECO:0000256" key="7">
    <source>
        <dbReference type="ARBA" id="ARBA00023242"/>
    </source>
</evidence>
<keyword evidence="5 8" id="KW-0371">Homeobox</keyword>
<dbReference type="PANTHER" id="PTHR24334">
    <property type="entry name" value="HOMEOBOX PROTEIN GBX"/>
    <property type="match status" value="1"/>
</dbReference>
<dbReference type="AlphaFoldDB" id="A0AAW0MNF0"/>
<feature type="region of interest" description="Disordered" evidence="10">
    <location>
        <begin position="21"/>
        <end position="72"/>
    </location>
</feature>
<evidence type="ECO:0000313" key="12">
    <source>
        <dbReference type="EMBL" id="KAK7879811.1"/>
    </source>
</evidence>
<dbReference type="InterPro" id="IPR042982">
    <property type="entry name" value="GBX-1/2"/>
</dbReference>
<dbReference type="PROSITE" id="PS50071">
    <property type="entry name" value="HOMEOBOX_2"/>
    <property type="match status" value="1"/>
</dbReference>
<dbReference type="CDD" id="cd00086">
    <property type="entry name" value="homeodomain"/>
    <property type="match status" value="1"/>
</dbReference>
<evidence type="ECO:0000256" key="1">
    <source>
        <dbReference type="ARBA" id="ARBA00004123"/>
    </source>
</evidence>
<evidence type="ECO:0000259" key="11">
    <source>
        <dbReference type="PROSITE" id="PS50071"/>
    </source>
</evidence>
<keyword evidence="13" id="KW-1185">Reference proteome</keyword>
<evidence type="ECO:0000256" key="8">
    <source>
        <dbReference type="PROSITE-ProRule" id="PRU00108"/>
    </source>
</evidence>
<dbReference type="Pfam" id="PF00046">
    <property type="entry name" value="Homeodomain"/>
    <property type="match status" value="1"/>
</dbReference>
<sequence>MPSRCRPLRFKEANVLKPHSGVFLSGRGLSKDDLDDSRRDELTQSRPRRDRDQSSSREPSRSCGGKNRRRRTAFTSEQLLELEKEFHCKKYLSLTERSHIAHALKLSEVQVKIWFQNRRAKWNASKPETPTTERREPARNPKIVVPIGPREPLRIRSQHTDGAEPENDSLKGTKWFNGNRTGDLLVHRAGTENI</sequence>
<dbReference type="GO" id="GO:0000977">
    <property type="term" value="F:RNA polymerase II transcription regulatory region sequence-specific DNA binding"/>
    <property type="evidence" value="ECO:0007669"/>
    <property type="project" value="TreeGrafter"/>
</dbReference>
<dbReference type="SMART" id="SM00389">
    <property type="entry name" value="HOX"/>
    <property type="match status" value="1"/>
</dbReference>
<keyword evidence="6" id="KW-0804">Transcription</keyword>
<evidence type="ECO:0000256" key="10">
    <source>
        <dbReference type="SAM" id="MobiDB-lite"/>
    </source>
</evidence>
<protein>
    <recommendedName>
        <fullName evidence="11">Homeobox domain-containing protein</fullName>
    </recommendedName>
</protein>
<dbReference type="GO" id="GO:0051960">
    <property type="term" value="P:regulation of nervous system development"/>
    <property type="evidence" value="ECO:0007669"/>
    <property type="project" value="TreeGrafter"/>
</dbReference>
<evidence type="ECO:0000256" key="6">
    <source>
        <dbReference type="ARBA" id="ARBA00023163"/>
    </source>
</evidence>
<evidence type="ECO:0000313" key="13">
    <source>
        <dbReference type="Proteomes" id="UP001460270"/>
    </source>
</evidence>
<reference evidence="13" key="1">
    <citation type="submission" date="2024-04" db="EMBL/GenBank/DDBJ databases">
        <title>Salinicola lusitanus LLJ914,a marine bacterium isolated from the Okinawa Trough.</title>
        <authorList>
            <person name="Li J."/>
        </authorList>
    </citation>
    <scope>NUCLEOTIDE SEQUENCE [LARGE SCALE GENOMIC DNA]</scope>
</reference>